<evidence type="ECO:0000256" key="3">
    <source>
        <dbReference type="ARBA" id="ARBA00022679"/>
    </source>
</evidence>
<dbReference type="EMBL" id="JBBNAE010000002">
    <property type="protein sequence ID" value="KAK9145567.1"/>
    <property type="molecule type" value="Genomic_DNA"/>
</dbReference>
<feature type="transmembrane region" description="Helical" evidence="8">
    <location>
        <begin position="210"/>
        <end position="230"/>
    </location>
</feature>
<evidence type="ECO:0000313" key="10">
    <source>
        <dbReference type="Proteomes" id="UP001417504"/>
    </source>
</evidence>
<evidence type="ECO:0000256" key="7">
    <source>
        <dbReference type="ARBA" id="ARBA00023316"/>
    </source>
</evidence>
<evidence type="ECO:0008006" key="11">
    <source>
        <dbReference type="Google" id="ProtNLM"/>
    </source>
</evidence>
<dbReference type="Pfam" id="PF03552">
    <property type="entry name" value="Cellulose_synt"/>
    <property type="match status" value="2"/>
</dbReference>
<evidence type="ECO:0000256" key="4">
    <source>
        <dbReference type="ARBA" id="ARBA00022692"/>
    </source>
</evidence>
<proteinExistence type="predicted"/>
<accession>A0AAP0PIT3</accession>
<dbReference type="AlphaFoldDB" id="A0AAP0PIT3"/>
<keyword evidence="5 8" id="KW-1133">Transmembrane helix</keyword>
<dbReference type="Gene3D" id="3.90.550.10">
    <property type="entry name" value="Spore Coat Polysaccharide Biosynthesis Protein SpsA, Chain A"/>
    <property type="match status" value="1"/>
</dbReference>
<evidence type="ECO:0000256" key="5">
    <source>
        <dbReference type="ARBA" id="ARBA00022989"/>
    </source>
</evidence>
<gene>
    <name evidence="9" type="ORF">Sjap_005470</name>
</gene>
<dbReference type="GO" id="GO:0071555">
    <property type="term" value="P:cell wall organization"/>
    <property type="evidence" value="ECO:0007669"/>
    <property type="project" value="UniProtKB-KW"/>
</dbReference>
<keyword evidence="7" id="KW-0961">Cell wall biogenesis/degradation</keyword>
<dbReference type="GO" id="GO:0016760">
    <property type="term" value="F:cellulose synthase (UDP-forming) activity"/>
    <property type="evidence" value="ECO:0007669"/>
    <property type="project" value="InterPro"/>
</dbReference>
<evidence type="ECO:0000313" key="9">
    <source>
        <dbReference type="EMBL" id="KAK9145567.1"/>
    </source>
</evidence>
<evidence type="ECO:0000256" key="6">
    <source>
        <dbReference type="ARBA" id="ARBA00023136"/>
    </source>
</evidence>
<keyword evidence="6 8" id="KW-0472">Membrane</keyword>
<reference evidence="9 10" key="1">
    <citation type="submission" date="2024-01" db="EMBL/GenBank/DDBJ databases">
        <title>Genome assemblies of Stephania.</title>
        <authorList>
            <person name="Yang L."/>
        </authorList>
    </citation>
    <scope>NUCLEOTIDE SEQUENCE [LARGE SCALE GENOMIC DNA]</scope>
    <source>
        <strain evidence="9">QJT</strain>
        <tissue evidence="9">Leaf</tissue>
    </source>
</reference>
<dbReference type="InterPro" id="IPR005150">
    <property type="entry name" value="Cellulose_synth"/>
</dbReference>
<organism evidence="9 10">
    <name type="scientific">Stephania japonica</name>
    <dbReference type="NCBI Taxonomy" id="461633"/>
    <lineage>
        <taxon>Eukaryota</taxon>
        <taxon>Viridiplantae</taxon>
        <taxon>Streptophyta</taxon>
        <taxon>Embryophyta</taxon>
        <taxon>Tracheophyta</taxon>
        <taxon>Spermatophyta</taxon>
        <taxon>Magnoliopsida</taxon>
        <taxon>Ranunculales</taxon>
        <taxon>Menispermaceae</taxon>
        <taxon>Menispermoideae</taxon>
        <taxon>Cissampelideae</taxon>
        <taxon>Stephania</taxon>
    </lineage>
</organism>
<name>A0AAP0PIT3_9MAGN</name>
<evidence type="ECO:0000256" key="8">
    <source>
        <dbReference type="SAM" id="Phobius"/>
    </source>
</evidence>
<evidence type="ECO:0000256" key="2">
    <source>
        <dbReference type="ARBA" id="ARBA00022676"/>
    </source>
</evidence>
<keyword evidence="10" id="KW-1185">Reference proteome</keyword>
<feature type="transmembrane region" description="Helical" evidence="8">
    <location>
        <begin position="236"/>
        <end position="256"/>
    </location>
</feature>
<evidence type="ECO:0000256" key="1">
    <source>
        <dbReference type="ARBA" id="ARBA00004127"/>
    </source>
</evidence>
<dbReference type="SUPFAM" id="SSF53448">
    <property type="entry name" value="Nucleotide-diphospho-sugar transferases"/>
    <property type="match status" value="1"/>
</dbReference>
<keyword evidence="4 8" id="KW-0812">Transmembrane</keyword>
<comment type="subcellular location">
    <subcellularLocation>
        <location evidence="1">Endomembrane system</location>
        <topology evidence="1">Multi-pass membrane protein</topology>
    </subcellularLocation>
</comment>
<protein>
    <recommendedName>
        <fullName evidence="11">Cellulose synthase</fullName>
    </recommendedName>
</protein>
<comment type="caution">
    <text evidence="9">The sequence shown here is derived from an EMBL/GenBank/DDBJ whole genome shotgun (WGS) entry which is preliminary data.</text>
</comment>
<dbReference type="GO" id="GO:0030244">
    <property type="term" value="P:cellulose biosynthetic process"/>
    <property type="evidence" value="ECO:0007669"/>
    <property type="project" value="InterPro"/>
</dbReference>
<dbReference type="GO" id="GO:0012505">
    <property type="term" value="C:endomembrane system"/>
    <property type="evidence" value="ECO:0007669"/>
    <property type="project" value="UniProtKB-SubCell"/>
</dbReference>
<keyword evidence="3" id="KW-0808">Transferase</keyword>
<dbReference type="InterPro" id="IPR029044">
    <property type="entry name" value="Nucleotide-diphossugar_trans"/>
</dbReference>
<dbReference type="Proteomes" id="UP001417504">
    <property type="component" value="Unassembled WGS sequence"/>
</dbReference>
<dbReference type="PANTHER" id="PTHR13301">
    <property type="entry name" value="X-BOX TRANSCRIPTION FACTOR-RELATED"/>
    <property type="match status" value="1"/>
</dbReference>
<sequence length="261" mass="29589">MTNAPVILTLDCDMYSNDPITPRQTLCFLLEPIKGLEVAYVQFPQHFCGINENDTYANEIKRSFRVDPIGMDGLQGTCYLGTGCFFRRRSLFGSPLSQLFAERRELNPEHVVDKNIKSQEVLSMAHLVATSNYEDGTDWGSKIGFRYGSLVEDYYTGYKLQCEGWKSVFCDPERPAFLGDIPINLHDVLSQNKRWAIGHLEVAFSKYCPLMYGINSMGILMGLAYAHYAFEAFWSIPFTIYAFLIPLAFINGVSTFPEVCI</sequence>
<dbReference type="GO" id="GO:0016020">
    <property type="term" value="C:membrane"/>
    <property type="evidence" value="ECO:0007669"/>
    <property type="project" value="InterPro"/>
</dbReference>
<keyword evidence="2" id="KW-0328">Glycosyltransferase</keyword>